<feature type="region of interest" description="Disordered" evidence="1">
    <location>
        <begin position="44"/>
        <end position="84"/>
    </location>
</feature>
<feature type="compositionally biased region" description="Polar residues" evidence="1">
    <location>
        <begin position="64"/>
        <end position="80"/>
    </location>
</feature>
<organism evidence="2 3">
    <name type="scientific">Podospora fimiseda</name>
    <dbReference type="NCBI Taxonomy" id="252190"/>
    <lineage>
        <taxon>Eukaryota</taxon>
        <taxon>Fungi</taxon>
        <taxon>Dikarya</taxon>
        <taxon>Ascomycota</taxon>
        <taxon>Pezizomycotina</taxon>
        <taxon>Sordariomycetes</taxon>
        <taxon>Sordariomycetidae</taxon>
        <taxon>Sordariales</taxon>
        <taxon>Podosporaceae</taxon>
        <taxon>Podospora</taxon>
    </lineage>
</organism>
<sequence length="455" mass="51427">MQGPVNAHGHRGYEANAVLFSSYPASPALSFEHHNMGPLKTNWPETSADVDGVSPISVEGPQDPWTSSSETAHQDTSNYSPPDPVCHRISILAPRQGDRLVTKEGFMPSWSPERIEILCSMSRFIWSNVNELRSNPDSRWLLPLKDEDGFDPQMALRVLDMIGPDTKNRRQRVSLLSQECNVLWVFQVIPKMFPRSQTWEVLDDDGYLAATRTMVRKAAQSYTGSVSGSSSMSSSKWGWHSEPAHRSRLTSLQLANVALVLEWEEVFKREIKTVVWDWTGTQATIVTPVERLRSDGENGLDARRKSEKQMILREIKQYLDRVKTTHKGSVKRLLRDLEAQNMQLESDSFLHPSSYSMLREIESAILKEPWKQRNGGAASVQRAVNPNRPAAPGLLGKIKDLEHGVENLMSGGKAHRKFVEGLLRHIDEFLAQRQAEVGGEIWRWRDGIVAAWLKC</sequence>
<proteinExistence type="predicted"/>
<reference evidence="2" key="1">
    <citation type="journal article" date="2023" name="Mol. Phylogenet. Evol.">
        <title>Genome-scale phylogeny and comparative genomics of the fungal order Sordariales.</title>
        <authorList>
            <person name="Hensen N."/>
            <person name="Bonometti L."/>
            <person name="Westerberg I."/>
            <person name="Brannstrom I.O."/>
            <person name="Guillou S."/>
            <person name="Cros-Aarteil S."/>
            <person name="Calhoun S."/>
            <person name="Haridas S."/>
            <person name="Kuo A."/>
            <person name="Mondo S."/>
            <person name="Pangilinan J."/>
            <person name="Riley R."/>
            <person name="LaButti K."/>
            <person name="Andreopoulos B."/>
            <person name="Lipzen A."/>
            <person name="Chen C."/>
            <person name="Yan M."/>
            <person name="Daum C."/>
            <person name="Ng V."/>
            <person name="Clum A."/>
            <person name="Steindorff A."/>
            <person name="Ohm R.A."/>
            <person name="Martin F."/>
            <person name="Silar P."/>
            <person name="Natvig D.O."/>
            <person name="Lalanne C."/>
            <person name="Gautier V."/>
            <person name="Ament-Velasquez S.L."/>
            <person name="Kruys A."/>
            <person name="Hutchinson M.I."/>
            <person name="Powell A.J."/>
            <person name="Barry K."/>
            <person name="Miller A.N."/>
            <person name="Grigoriev I.V."/>
            <person name="Debuchy R."/>
            <person name="Gladieux P."/>
            <person name="Hiltunen Thoren M."/>
            <person name="Johannesson H."/>
        </authorList>
    </citation>
    <scope>NUCLEOTIDE SEQUENCE</scope>
    <source>
        <strain evidence="2">CBS 990.96</strain>
    </source>
</reference>
<protein>
    <submittedName>
        <fullName evidence="2">Uncharacterized protein</fullName>
    </submittedName>
</protein>
<evidence type="ECO:0000313" key="2">
    <source>
        <dbReference type="EMBL" id="KAK4222532.1"/>
    </source>
</evidence>
<evidence type="ECO:0000256" key="1">
    <source>
        <dbReference type="SAM" id="MobiDB-lite"/>
    </source>
</evidence>
<dbReference type="AlphaFoldDB" id="A0AAN7BG77"/>
<gene>
    <name evidence="2" type="ORF">QBC38DRAFT_489606</name>
</gene>
<keyword evidence="3" id="KW-1185">Reference proteome</keyword>
<evidence type="ECO:0000313" key="3">
    <source>
        <dbReference type="Proteomes" id="UP001301958"/>
    </source>
</evidence>
<accession>A0AAN7BG77</accession>
<dbReference type="EMBL" id="MU865466">
    <property type="protein sequence ID" value="KAK4222532.1"/>
    <property type="molecule type" value="Genomic_DNA"/>
</dbReference>
<dbReference type="Proteomes" id="UP001301958">
    <property type="component" value="Unassembled WGS sequence"/>
</dbReference>
<reference evidence="2" key="2">
    <citation type="submission" date="2023-05" db="EMBL/GenBank/DDBJ databases">
        <authorList>
            <consortium name="Lawrence Berkeley National Laboratory"/>
            <person name="Steindorff A."/>
            <person name="Hensen N."/>
            <person name="Bonometti L."/>
            <person name="Westerberg I."/>
            <person name="Brannstrom I.O."/>
            <person name="Guillou S."/>
            <person name="Cros-Aarteil S."/>
            <person name="Calhoun S."/>
            <person name="Haridas S."/>
            <person name="Kuo A."/>
            <person name="Mondo S."/>
            <person name="Pangilinan J."/>
            <person name="Riley R."/>
            <person name="Labutti K."/>
            <person name="Andreopoulos B."/>
            <person name="Lipzen A."/>
            <person name="Chen C."/>
            <person name="Yanf M."/>
            <person name="Daum C."/>
            <person name="Ng V."/>
            <person name="Clum A."/>
            <person name="Ohm R."/>
            <person name="Martin F."/>
            <person name="Silar P."/>
            <person name="Natvig D."/>
            <person name="Lalanne C."/>
            <person name="Gautier V."/>
            <person name="Ament-Velasquez S.L."/>
            <person name="Kruys A."/>
            <person name="Hutchinson M.I."/>
            <person name="Powell A.J."/>
            <person name="Barry K."/>
            <person name="Miller A.N."/>
            <person name="Grigoriev I.V."/>
            <person name="Debuchy R."/>
            <person name="Gladieux P."/>
            <person name="Thoren M.H."/>
            <person name="Johannesson H."/>
        </authorList>
    </citation>
    <scope>NUCLEOTIDE SEQUENCE</scope>
    <source>
        <strain evidence="2">CBS 990.96</strain>
    </source>
</reference>
<name>A0AAN7BG77_9PEZI</name>
<comment type="caution">
    <text evidence="2">The sequence shown here is derived from an EMBL/GenBank/DDBJ whole genome shotgun (WGS) entry which is preliminary data.</text>
</comment>